<name>A0A5C4WUY2_9ACTN</name>
<protein>
    <submittedName>
        <fullName evidence="2">Uncharacterized protein</fullName>
    </submittedName>
</protein>
<accession>A0A5C4WUY2</accession>
<feature type="chain" id="PRO_5039005228" evidence="1">
    <location>
        <begin position="25"/>
        <end position="244"/>
    </location>
</feature>
<reference evidence="2 3" key="1">
    <citation type="submission" date="2019-10" db="EMBL/GenBank/DDBJ databases">
        <title>Nonomuraea sp. nov., isolated from Phyllanthus amarus.</title>
        <authorList>
            <person name="Klykleung N."/>
            <person name="Tanasupawat S."/>
        </authorList>
    </citation>
    <scope>NUCLEOTIDE SEQUENCE [LARGE SCALE GENOMIC DNA]</scope>
    <source>
        <strain evidence="2 3">PA1-10</strain>
    </source>
</reference>
<organism evidence="2 3">
    <name type="scientific">Nonomuraea phyllanthi</name>
    <dbReference type="NCBI Taxonomy" id="2219224"/>
    <lineage>
        <taxon>Bacteria</taxon>
        <taxon>Bacillati</taxon>
        <taxon>Actinomycetota</taxon>
        <taxon>Actinomycetes</taxon>
        <taxon>Streptosporangiales</taxon>
        <taxon>Streptosporangiaceae</taxon>
        <taxon>Nonomuraea</taxon>
    </lineage>
</organism>
<evidence type="ECO:0000313" key="3">
    <source>
        <dbReference type="Proteomes" id="UP000312512"/>
    </source>
</evidence>
<dbReference type="AlphaFoldDB" id="A0A5C4WUY2"/>
<keyword evidence="3" id="KW-1185">Reference proteome</keyword>
<evidence type="ECO:0000313" key="2">
    <source>
        <dbReference type="EMBL" id="KAB8197341.1"/>
    </source>
</evidence>
<accession>A0A5P9YLI7</accession>
<dbReference type="RefSeq" id="WP_139628025.1">
    <property type="nucleotide sequence ID" value="NZ_CP045572.1"/>
</dbReference>
<keyword evidence="1" id="KW-0732">Signal</keyword>
<comment type="caution">
    <text evidence="2">The sequence shown here is derived from an EMBL/GenBank/DDBJ whole genome shotgun (WGS) entry which is preliminary data.</text>
</comment>
<dbReference type="OrthoDB" id="3447380at2"/>
<dbReference type="Proteomes" id="UP000312512">
    <property type="component" value="Unassembled WGS sequence"/>
</dbReference>
<feature type="signal peptide" evidence="1">
    <location>
        <begin position="1"/>
        <end position="24"/>
    </location>
</feature>
<gene>
    <name evidence="2" type="ORF">FH608_001915</name>
</gene>
<evidence type="ECO:0000256" key="1">
    <source>
        <dbReference type="SAM" id="SignalP"/>
    </source>
</evidence>
<sequence length="244" mass="27259">MRKIAFGIVSALVGGAMLVSGAGAASASTQTHTQLRIRDITPNPVVVKAGAETTAYFDVGASRDVEKVELSVAPAGVRTLRAKSVKDLEGWRFAIGFNENDPAGKWRATAVAFDEDGKVIARDSAYFAVEIQKKSDTRVSRFYASPSKVRKGKSIYISGRLQAKDDDRWKGVRGERVNVYYRASGHSAWKWVDSAKTRWDGKFYAKTRAYKSGWFRAVYSGDDNLQSTKSRSDYVRVYSHWWRH</sequence>
<proteinExistence type="predicted"/>
<dbReference type="EMBL" id="VDLX02000001">
    <property type="protein sequence ID" value="KAB8197341.1"/>
    <property type="molecule type" value="Genomic_DNA"/>
</dbReference>